<gene>
    <name evidence="2" type="ORF">HK105_205029</name>
</gene>
<dbReference type="Proteomes" id="UP001527925">
    <property type="component" value="Unassembled WGS sequence"/>
</dbReference>
<accession>A0ABR4N794</accession>
<evidence type="ECO:0000313" key="2">
    <source>
        <dbReference type="EMBL" id="KAL2915413.1"/>
    </source>
</evidence>
<proteinExistence type="predicted"/>
<dbReference type="PANTHER" id="PTHR45884">
    <property type="entry name" value="N-ACETYLTRANSFERASE ECO"/>
    <property type="match status" value="1"/>
</dbReference>
<dbReference type="PANTHER" id="PTHR45884:SF2">
    <property type="entry name" value="N-ACETYLTRANSFERASE ECO"/>
    <property type="match status" value="1"/>
</dbReference>
<keyword evidence="3" id="KW-1185">Reference proteome</keyword>
<organism evidence="2 3">
    <name type="scientific">Polyrhizophydium stewartii</name>
    <dbReference type="NCBI Taxonomy" id="2732419"/>
    <lineage>
        <taxon>Eukaryota</taxon>
        <taxon>Fungi</taxon>
        <taxon>Fungi incertae sedis</taxon>
        <taxon>Chytridiomycota</taxon>
        <taxon>Chytridiomycota incertae sedis</taxon>
        <taxon>Chytridiomycetes</taxon>
        <taxon>Rhizophydiales</taxon>
        <taxon>Rhizophydiales incertae sedis</taxon>
        <taxon>Polyrhizophydium</taxon>
    </lineage>
</organism>
<evidence type="ECO:0000259" key="1">
    <source>
        <dbReference type="Pfam" id="PF13880"/>
    </source>
</evidence>
<comment type="caution">
    <text evidence="2">The sequence shown here is derived from an EMBL/GenBank/DDBJ whole genome shotgun (WGS) entry which is preliminary data.</text>
</comment>
<name>A0ABR4N794_9FUNG</name>
<reference evidence="2 3" key="1">
    <citation type="submission" date="2023-09" db="EMBL/GenBank/DDBJ databases">
        <title>Pangenome analysis of Batrachochytrium dendrobatidis and related Chytrids.</title>
        <authorList>
            <person name="Yacoub M.N."/>
            <person name="Stajich J.E."/>
            <person name="James T.Y."/>
        </authorList>
    </citation>
    <scope>NUCLEOTIDE SEQUENCE [LARGE SCALE GENOMIC DNA]</scope>
    <source>
        <strain evidence="2 3">JEL0888</strain>
    </source>
</reference>
<sequence length="163" mass="18313">MEFVAGEDEDQRLHRAYHRTFLNGVRWRNVELPQLFMAADRSYIVHVTLLSSPREWTKGFVCLGVNGNVKGCTIAEPISIAYEAVSTTECSDNPSAAICGISRIWVAAADRRKGVATRLLDAVRHRFVLGCELARNALAFSQPTSAGRHLARQYLGERYKVYR</sequence>
<dbReference type="InterPro" id="IPR028009">
    <property type="entry name" value="ESCO_Acetyltransf_dom"/>
</dbReference>
<dbReference type="SUPFAM" id="SSF55729">
    <property type="entry name" value="Acyl-CoA N-acyltransferases (Nat)"/>
    <property type="match status" value="2"/>
</dbReference>
<feature type="domain" description="N-acetyltransferase ESCO acetyl-transferase" evidence="1">
    <location>
        <begin position="96"/>
        <end position="158"/>
    </location>
</feature>
<dbReference type="Pfam" id="PF13880">
    <property type="entry name" value="Acetyltransf_13"/>
    <property type="match status" value="1"/>
</dbReference>
<evidence type="ECO:0000313" key="3">
    <source>
        <dbReference type="Proteomes" id="UP001527925"/>
    </source>
</evidence>
<dbReference type="EMBL" id="JADGIZ020000024">
    <property type="protein sequence ID" value="KAL2915413.1"/>
    <property type="molecule type" value="Genomic_DNA"/>
</dbReference>
<protein>
    <recommendedName>
        <fullName evidence="1">N-acetyltransferase ESCO acetyl-transferase domain-containing protein</fullName>
    </recommendedName>
</protein>
<dbReference type="InterPro" id="IPR016181">
    <property type="entry name" value="Acyl_CoA_acyltransferase"/>
</dbReference>